<dbReference type="STRING" id="447.Lboz_2588"/>
<evidence type="ECO:0000313" key="2">
    <source>
        <dbReference type="Proteomes" id="UP000054695"/>
    </source>
</evidence>
<protein>
    <submittedName>
        <fullName evidence="1">Uncharacterized protein</fullName>
    </submittedName>
</protein>
<dbReference type="RefSeq" id="WP_058460192.1">
    <property type="nucleotide sequence ID" value="NZ_CAAAIY010000005.1"/>
</dbReference>
<evidence type="ECO:0000313" key="1">
    <source>
        <dbReference type="EMBL" id="KTC71011.1"/>
    </source>
</evidence>
<accession>A0A0W0RIX6</accession>
<dbReference type="OrthoDB" id="5649005at2"/>
<reference evidence="1 2" key="1">
    <citation type="submission" date="2015-11" db="EMBL/GenBank/DDBJ databases">
        <title>Genomic analysis of 38 Legionella species identifies large and diverse effector repertoires.</title>
        <authorList>
            <person name="Burstein D."/>
            <person name="Amaro F."/>
            <person name="Zusman T."/>
            <person name="Lifshitz Z."/>
            <person name="Cohen O."/>
            <person name="Gilbert J.A."/>
            <person name="Pupko T."/>
            <person name="Shuman H.A."/>
            <person name="Segal G."/>
        </authorList>
    </citation>
    <scope>NUCLEOTIDE SEQUENCE [LARGE SCALE GENOMIC DNA]</scope>
    <source>
        <strain evidence="1 2">WIGA</strain>
    </source>
</reference>
<dbReference type="Proteomes" id="UP000054695">
    <property type="component" value="Unassembled WGS sequence"/>
</dbReference>
<organism evidence="1 2">
    <name type="scientific">Legionella bozemanae</name>
    <name type="common">Fluoribacter bozemanae</name>
    <dbReference type="NCBI Taxonomy" id="447"/>
    <lineage>
        <taxon>Bacteria</taxon>
        <taxon>Pseudomonadati</taxon>
        <taxon>Pseudomonadota</taxon>
        <taxon>Gammaproteobacteria</taxon>
        <taxon>Legionellales</taxon>
        <taxon>Legionellaceae</taxon>
        <taxon>Legionella</taxon>
    </lineage>
</organism>
<gene>
    <name evidence="1" type="ORF">Lboz_2588</name>
</gene>
<comment type="caution">
    <text evidence="1">The sequence shown here is derived from an EMBL/GenBank/DDBJ whole genome shotgun (WGS) entry which is preliminary data.</text>
</comment>
<keyword evidence="2" id="KW-1185">Reference proteome</keyword>
<proteinExistence type="predicted"/>
<name>A0A0W0RIX6_LEGBO</name>
<sequence>MKEQHYAYKITHGASGLNCPHSALEKDRMVDLLKEIESQHGEGIFWIFKQFGDQPQEPLCIIDCSKKRIYFHYSGEVEDLKDAIANLSH</sequence>
<dbReference type="EMBL" id="LNXU01000032">
    <property type="protein sequence ID" value="KTC71011.1"/>
    <property type="molecule type" value="Genomic_DNA"/>
</dbReference>
<dbReference type="AlphaFoldDB" id="A0A0W0RIX6"/>
<dbReference type="PATRIC" id="fig|447.4.peg.2749"/>